<dbReference type="eggNOG" id="ENOG502RWXX">
    <property type="taxonomic scope" value="Eukaryota"/>
</dbReference>
<dbReference type="OMA" id="MIGPAGM"/>
<dbReference type="AlphaFoldDB" id="K0R1Y6"/>
<dbReference type="OrthoDB" id="40447at2759"/>
<sequence>MAAPRSRPMTAEDRYGQHSDYSDADSLHDYDYDYDSLNHSSQQRHQQRGGRKRLAAGHGHGSILMNGAFQKLLFLLSLVVVFDLVYLWDVFDGLDDPADGPEAGLHHLHASRRIENLVHGAISGIKVGVMGRAGQPSDRALAAPRSYDQIPGYAGLADAAKVKELEHEVDQWRGKFEMAMARLGENPYPEQIGGNAVPFTPVPPNLGLGTDDHVRKPKKTREELEAMDTFGADERIVRILHGARVEIDEEMARDLPTWDDVVEMYGEEPIIEGLDTCERYRASVDAADRMIGPAGMFNTGTNLLFELMKTNCRIAEARLRPRREPRQNGMRWQVPWGKHNPPTTHRFKNIAKAWGKGIKQDEFMPVVLIKDPYTWMGSQCRHKYTTFWGHDEEHCPNLIRWRVKDRDVPSEVRVKYALEMKIYESLLDMWNKWYEEWDDQTFPHLTTRFEDLLFHGEEVTRKACECVGGIFTDDFQYVEDSAKPARGIHKGANGLVKAMMQYGDPKKRLVGYTDRDRWYSSKNMDTALMSKYGYKPPPLPAGGNTVKDSS</sequence>
<feature type="compositionally biased region" description="Basic and acidic residues" evidence="1">
    <location>
        <begin position="10"/>
        <end position="23"/>
    </location>
</feature>
<protein>
    <recommendedName>
        <fullName evidence="4">Sulfotransferase domain-containing protein</fullName>
    </recommendedName>
</protein>
<dbReference type="InterPro" id="IPR027417">
    <property type="entry name" value="P-loop_NTPase"/>
</dbReference>
<accession>K0R1Y6</accession>
<dbReference type="Proteomes" id="UP000266841">
    <property type="component" value="Unassembled WGS sequence"/>
</dbReference>
<organism evidence="2 3">
    <name type="scientific">Thalassiosira oceanica</name>
    <name type="common">Marine diatom</name>
    <dbReference type="NCBI Taxonomy" id="159749"/>
    <lineage>
        <taxon>Eukaryota</taxon>
        <taxon>Sar</taxon>
        <taxon>Stramenopiles</taxon>
        <taxon>Ochrophyta</taxon>
        <taxon>Bacillariophyta</taxon>
        <taxon>Coscinodiscophyceae</taxon>
        <taxon>Thalassiosirophycidae</taxon>
        <taxon>Thalassiosirales</taxon>
        <taxon>Thalassiosiraceae</taxon>
        <taxon>Thalassiosira</taxon>
    </lineage>
</organism>
<keyword evidence="3" id="KW-1185">Reference proteome</keyword>
<evidence type="ECO:0008006" key="4">
    <source>
        <dbReference type="Google" id="ProtNLM"/>
    </source>
</evidence>
<feature type="region of interest" description="Disordered" evidence="1">
    <location>
        <begin position="1"/>
        <end position="23"/>
    </location>
</feature>
<reference evidence="2 3" key="1">
    <citation type="journal article" date="2012" name="Genome Biol.">
        <title>Genome and low-iron response of an oceanic diatom adapted to chronic iron limitation.</title>
        <authorList>
            <person name="Lommer M."/>
            <person name="Specht M."/>
            <person name="Roy A.S."/>
            <person name="Kraemer L."/>
            <person name="Andreson R."/>
            <person name="Gutowska M.A."/>
            <person name="Wolf J."/>
            <person name="Bergner S.V."/>
            <person name="Schilhabel M.B."/>
            <person name="Klostermeier U.C."/>
            <person name="Beiko R.G."/>
            <person name="Rosenstiel P."/>
            <person name="Hippler M."/>
            <person name="Laroche J."/>
        </authorList>
    </citation>
    <scope>NUCLEOTIDE SEQUENCE [LARGE SCALE GENOMIC DNA]</scope>
    <source>
        <strain evidence="2 3">CCMP1005</strain>
    </source>
</reference>
<feature type="region of interest" description="Disordered" evidence="1">
    <location>
        <begin position="35"/>
        <end position="56"/>
    </location>
</feature>
<dbReference type="SUPFAM" id="SSF52540">
    <property type="entry name" value="P-loop containing nucleoside triphosphate hydrolases"/>
    <property type="match status" value="1"/>
</dbReference>
<evidence type="ECO:0000313" key="2">
    <source>
        <dbReference type="EMBL" id="EJK46025.1"/>
    </source>
</evidence>
<dbReference type="EMBL" id="AGNL01048058">
    <property type="protein sequence ID" value="EJK46025.1"/>
    <property type="molecule type" value="Genomic_DNA"/>
</dbReference>
<evidence type="ECO:0000313" key="3">
    <source>
        <dbReference type="Proteomes" id="UP000266841"/>
    </source>
</evidence>
<evidence type="ECO:0000256" key="1">
    <source>
        <dbReference type="SAM" id="MobiDB-lite"/>
    </source>
</evidence>
<name>K0R1Y6_THAOC</name>
<gene>
    <name evidence="2" type="ORF">THAOC_35329</name>
</gene>
<feature type="compositionally biased region" description="Basic residues" evidence="1">
    <location>
        <begin position="45"/>
        <end position="55"/>
    </location>
</feature>
<feature type="compositionally biased region" description="Low complexity" evidence="1">
    <location>
        <begin position="35"/>
        <end position="44"/>
    </location>
</feature>
<comment type="caution">
    <text evidence="2">The sequence shown here is derived from an EMBL/GenBank/DDBJ whole genome shotgun (WGS) entry which is preliminary data.</text>
</comment>
<dbReference type="Gene3D" id="3.40.50.300">
    <property type="entry name" value="P-loop containing nucleotide triphosphate hydrolases"/>
    <property type="match status" value="1"/>
</dbReference>
<proteinExistence type="predicted"/>